<sequence>MKVARGGVDALQYSCGRANMPAPPLLNISPTFFSLEEQRHDHVLNATGEFVKAPRERPISQPLIEKCIAESCCVRQEHAQGDLPLLLFQRAIRPQDLEGLELRAEVLQLLSVIEGKDPPLDELHARDARQHFGAGRNPKNVLERHGLVRCQTPLARRVRK</sequence>
<dbReference type="EMBL" id="CDPU01000034">
    <property type="protein sequence ID" value="CEO53314.1"/>
    <property type="molecule type" value="Genomic_DNA"/>
</dbReference>
<organism evidence="1">
    <name type="scientific">Bionectria ochroleuca</name>
    <name type="common">Gliocladium roseum</name>
    <dbReference type="NCBI Taxonomy" id="29856"/>
    <lineage>
        <taxon>Eukaryota</taxon>
        <taxon>Fungi</taxon>
        <taxon>Dikarya</taxon>
        <taxon>Ascomycota</taxon>
        <taxon>Pezizomycotina</taxon>
        <taxon>Sordariomycetes</taxon>
        <taxon>Hypocreomycetidae</taxon>
        <taxon>Hypocreales</taxon>
        <taxon>Bionectriaceae</taxon>
        <taxon>Clonostachys</taxon>
    </lineage>
</organism>
<evidence type="ECO:0000313" key="1">
    <source>
        <dbReference type="EMBL" id="CEO53314.1"/>
    </source>
</evidence>
<proteinExistence type="predicted"/>
<accession>A0A0B7K850</accession>
<protein>
    <submittedName>
        <fullName evidence="1">Uncharacterized protein</fullName>
    </submittedName>
</protein>
<name>A0A0B7K850_BIOOC</name>
<reference evidence="1" key="1">
    <citation type="submission" date="2015-01" db="EMBL/GenBank/DDBJ databases">
        <authorList>
            <person name="Durling Mikael"/>
        </authorList>
    </citation>
    <scope>NUCLEOTIDE SEQUENCE</scope>
</reference>
<gene>
    <name evidence="1" type="ORF">BN869_000009372_1</name>
</gene>
<dbReference type="AlphaFoldDB" id="A0A0B7K850"/>